<protein>
    <recommendedName>
        <fullName evidence="4">Secreted protein</fullName>
    </recommendedName>
</protein>
<sequence length="92" mass="11101">MLYINVIHFCFMWYWMAENRTVLMCCNTYHSGDLTNGQRGVQEERRELAQPNIYRKKITIFQWWGRKRELLSGYSLIKTNGSEPFKPNMCTR</sequence>
<evidence type="ECO:0000313" key="2">
    <source>
        <dbReference type="EMBL" id="KAK3767676.1"/>
    </source>
</evidence>
<evidence type="ECO:0000256" key="1">
    <source>
        <dbReference type="SAM" id="SignalP"/>
    </source>
</evidence>
<organism evidence="2 3">
    <name type="scientific">Elysia crispata</name>
    <name type="common">lettuce slug</name>
    <dbReference type="NCBI Taxonomy" id="231223"/>
    <lineage>
        <taxon>Eukaryota</taxon>
        <taxon>Metazoa</taxon>
        <taxon>Spiralia</taxon>
        <taxon>Lophotrochozoa</taxon>
        <taxon>Mollusca</taxon>
        <taxon>Gastropoda</taxon>
        <taxon>Heterobranchia</taxon>
        <taxon>Euthyneura</taxon>
        <taxon>Panpulmonata</taxon>
        <taxon>Sacoglossa</taxon>
        <taxon>Placobranchoidea</taxon>
        <taxon>Plakobranchidae</taxon>
        <taxon>Elysia</taxon>
    </lineage>
</organism>
<comment type="caution">
    <text evidence="2">The sequence shown here is derived from an EMBL/GenBank/DDBJ whole genome shotgun (WGS) entry which is preliminary data.</text>
</comment>
<reference evidence="2" key="1">
    <citation type="journal article" date="2023" name="G3 (Bethesda)">
        <title>A reference genome for the long-term kleptoplast-retaining sea slug Elysia crispata morphotype clarki.</title>
        <authorList>
            <person name="Eastman K.E."/>
            <person name="Pendleton A.L."/>
            <person name="Shaikh M.A."/>
            <person name="Suttiyut T."/>
            <person name="Ogas R."/>
            <person name="Tomko P."/>
            <person name="Gavelis G."/>
            <person name="Widhalm J.R."/>
            <person name="Wisecaver J.H."/>
        </authorList>
    </citation>
    <scope>NUCLEOTIDE SEQUENCE</scope>
    <source>
        <strain evidence="2">ECLA1</strain>
    </source>
</reference>
<evidence type="ECO:0000313" key="3">
    <source>
        <dbReference type="Proteomes" id="UP001283361"/>
    </source>
</evidence>
<evidence type="ECO:0008006" key="4">
    <source>
        <dbReference type="Google" id="ProtNLM"/>
    </source>
</evidence>
<dbReference type="Proteomes" id="UP001283361">
    <property type="component" value="Unassembled WGS sequence"/>
</dbReference>
<gene>
    <name evidence="2" type="ORF">RRG08_022710</name>
</gene>
<feature type="signal peptide" evidence="1">
    <location>
        <begin position="1"/>
        <end position="17"/>
    </location>
</feature>
<keyword evidence="3" id="KW-1185">Reference proteome</keyword>
<dbReference type="EMBL" id="JAWDGP010004118">
    <property type="protein sequence ID" value="KAK3767676.1"/>
    <property type="molecule type" value="Genomic_DNA"/>
</dbReference>
<proteinExistence type="predicted"/>
<feature type="chain" id="PRO_5042228848" description="Secreted protein" evidence="1">
    <location>
        <begin position="18"/>
        <end position="92"/>
    </location>
</feature>
<name>A0AAE0ZEY2_9GAST</name>
<keyword evidence="1" id="KW-0732">Signal</keyword>
<dbReference type="AlphaFoldDB" id="A0AAE0ZEY2"/>
<accession>A0AAE0ZEY2</accession>